<feature type="compositionally biased region" description="Low complexity" evidence="1">
    <location>
        <begin position="144"/>
        <end position="163"/>
    </location>
</feature>
<evidence type="ECO:0000256" key="1">
    <source>
        <dbReference type="SAM" id="MobiDB-lite"/>
    </source>
</evidence>
<name>A0AAW5T8U0_9MYCO</name>
<dbReference type="EMBL" id="JACKVC010000019">
    <property type="protein sequence ID" value="MCV7390673.1"/>
    <property type="molecule type" value="Genomic_DNA"/>
</dbReference>
<comment type="caution">
    <text evidence="3">The sequence shown here is derived from an EMBL/GenBank/DDBJ whole genome shotgun (WGS) entry which is preliminary data.</text>
</comment>
<evidence type="ECO:0008006" key="5">
    <source>
        <dbReference type="Google" id="ProtNLM"/>
    </source>
</evidence>
<dbReference type="AlphaFoldDB" id="A0AAW5T8U0"/>
<reference evidence="3" key="2">
    <citation type="journal article" date="2022" name="BMC Genomics">
        <title>Comparative genome analysis of mycobacteria focusing on tRNA and non-coding RNA.</title>
        <authorList>
            <person name="Behra P.R.K."/>
            <person name="Pettersson B.M.F."/>
            <person name="Ramesh M."/>
            <person name="Das S."/>
            <person name="Dasgupta S."/>
            <person name="Kirsebom L.A."/>
        </authorList>
    </citation>
    <scope>NUCLEOTIDE SEQUENCE</scope>
    <source>
        <strain evidence="3">DSM 44242</strain>
    </source>
</reference>
<proteinExistence type="predicted"/>
<dbReference type="Proteomes" id="UP001141659">
    <property type="component" value="Unassembled WGS sequence"/>
</dbReference>
<feature type="region of interest" description="Disordered" evidence="1">
    <location>
        <begin position="136"/>
        <end position="180"/>
    </location>
</feature>
<dbReference type="RefSeq" id="WP_036443474.1">
    <property type="nucleotide sequence ID" value="NZ_JACKVC010000019.1"/>
</dbReference>
<accession>A0AAW5T8U0</accession>
<feature type="signal peptide" evidence="2">
    <location>
        <begin position="1"/>
        <end position="31"/>
    </location>
</feature>
<sequence length="180" mass="18158">MSGACSPRRCITAAVTAGVTLLAVNVPSASAAPSSDARGYVDSTARCATAEATVLFGSTDASRVAICSVPGGKYEYRGVRLRDGAKLVVPATRNDDGAFRVENAGIEYLVTSKSLVLSVGEKVIREEAMVDFHRPGAPAAAQDTAKSPGAAPAPATASPTSTTPLPPPLAAEVGGSSAKR</sequence>
<evidence type="ECO:0000313" key="4">
    <source>
        <dbReference type="Proteomes" id="UP001141659"/>
    </source>
</evidence>
<organism evidence="3 4">
    <name type="scientific">Mycolicibacterium porcinum</name>
    <dbReference type="NCBI Taxonomy" id="39693"/>
    <lineage>
        <taxon>Bacteria</taxon>
        <taxon>Bacillati</taxon>
        <taxon>Actinomycetota</taxon>
        <taxon>Actinomycetes</taxon>
        <taxon>Mycobacteriales</taxon>
        <taxon>Mycobacteriaceae</taxon>
        <taxon>Mycolicibacterium</taxon>
    </lineage>
</organism>
<protein>
    <recommendedName>
        <fullName evidence="5">Serine/threonine protein kinase</fullName>
    </recommendedName>
</protein>
<reference evidence="3" key="1">
    <citation type="submission" date="2020-07" db="EMBL/GenBank/DDBJ databases">
        <authorList>
            <person name="Pettersson B.M.F."/>
            <person name="Behra P.R.K."/>
            <person name="Ramesh M."/>
            <person name="Das S."/>
            <person name="Dasgupta S."/>
            <person name="Kirsebom L.A."/>
        </authorList>
    </citation>
    <scope>NUCLEOTIDE SEQUENCE</scope>
    <source>
        <strain evidence="3">DSM 44242</strain>
    </source>
</reference>
<keyword evidence="2" id="KW-0732">Signal</keyword>
<evidence type="ECO:0000256" key="2">
    <source>
        <dbReference type="SAM" id="SignalP"/>
    </source>
</evidence>
<feature type="chain" id="PRO_5043935866" description="Serine/threonine protein kinase" evidence="2">
    <location>
        <begin position="32"/>
        <end position="180"/>
    </location>
</feature>
<evidence type="ECO:0000313" key="3">
    <source>
        <dbReference type="EMBL" id="MCV7390673.1"/>
    </source>
</evidence>
<gene>
    <name evidence="3" type="ORF">H5P34_21665</name>
</gene>